<evidence type="ECO:0000313" key="2">
    <source>
        <dbReference type="Proteomes" id="UP000643405"/>
    </source>
</evidence>
<reference evidence="1" key="1">
    <citation type="submission" date="2020-09" db="EMBL/GenBank/DDBJ databases">
        <title>Genome seq and assembly of Tianweitania sp.</title>
        <authorList>
            <person name="Chhetri G."/>
        </authorList>
    </citation>
    <scope>NUCLEOTIDE SEQUENCE</scope>
    <source>
        <strain evidence="1">Rool2</strain>
    </source>
</reference>
<dbReference type="InterPro" id="IPR023606">
    <property type="entry name" value="CoA-Trfase_III_dom_1_sf"/>
</dbReference>
<dbReference type="InterPro" id="IPR044855">
    <property type="entry name" value="CoA-Trfase_III_dom3_sf"/>
</dbReference>
<dbReference type="Proteomes" id="UP000643405">
    <property type="component" value="Unassembled WGS sequence"/>
</dbReference>
<dbReference type="InterPro" id="IPR003673">
    <property type="entry name" value="CoA-Trfase_fam_III"/>
</dbReference>
<organism evidence="1 2">
    <name type="scientific">Oryzicola mucosus</name>
    <dbReference type="NCBI Taxonomy" id="2767425"/>
    <lineage>
        <taxon>Bacteria</taxon>
        <taxon>Pseudomonadati</taxon>
        <taxon>Pseudomonadota</taxon>
        <taxon>Alphaproteobacteria</taxon>
        <taxon>Hyphomicrobiales</taxon>
        <taxon>Phyllobacteriaceae</taxon>
        <taxon>Oryzicola</taxon>
    </lineage>
</organism>
<sequence>MLPLSGMTVLDFSTLLPGPLASLFLAEAGARVVKVERPGEGDVMRTFGPAEFDMLNAGKDSVAIDLKETGAIERLRPLIEGADVLLEQFRPGTMDRLGLGYEAVRAIRSDIIYCSLNGYGSKGEYASVPGHDLTYAAESGLLGLTTGSDGAPVVPWALVADVGGGTYPLLVNLLMALLRRSRTGEGCQIEVAMFDGLYAFAGWTLAAKAETGNWPVPNGNPASGSSPRYHIYETSDRRHLAVACVEQKFWHNFCLLISLPDDLAASDDHDAVVAAVAEQIAQRSSAEWTAIFKGREVCCAVVRTPAEAMEGALVRDRGLVSPEGILPLPLSPALRRADRRPAPALGQSNPLLAAVKPRI</sequence>
<keyword evidence="2" id="KW-1185">Reference proteome</keyword>
<dbReference type="SUPFAM" id="SSF89796">
    <property type="entry name" value="CoA-transferase family III (CaiB/BaiF)"/>
    <property type="match status" value="1"/>
</dbReference>
<dbReference type="EMBL" id="JACVVX010000012">
    <property type="protein sequence ID" value="MBD0417373.1"/>
    <property type="molecule type" value="Genomic_DNA"/>
</dbReference>
<protein>
    <submittedName>
        <fullName evidence="1">CoA transferase</fullName>
    </submittedName>
</protein>
<comment type="caution">
    <text evidence="1">The sequence shown here is derived from an EMBL/GenBank/DDBJ whole genome shotgun (WGS) entry which is preliminary data.</text>
</comment>
<dbReference type="PANTHER" id="PTHR48228:SF5">
    <property type="entry name" value="ALPHA-METHYLACYL-COA RACEMASE"/>
    <property type="match status" value="1"/>
</dbReference>
<proteinExistence type="predicted"/>
<dbReference type="AlphaFoldDB" id="A0A8J6U3U8"/>
<dbReference type="Gene3D" id="3.30.1540.10">
    <property type="entry name" value="formyl-coa transferase, domain 3"/>
    <property type="match status" value="1"/>
</dbReference>
<dbReference type="PANTHER" id="PTHR48228">
    <property type="entry name" value="SUCCINYL-COA--D-CITRAMALATE COA-TRANSFERASE"/>
    <property type="match status" value="1"/>
</dbReference>
<accession>A0A8J6U3U8</accession>
<dbReference type="Gene3D" id="3.40.50.10540">
    <property type="entry name" value="Crotonobetainyl-coa:carnitine coa-transferase, domain 1"/>
    <property type="match status" value="1"/>
</dbReference>
<dbReference type="Pfam" id="PF02515">
    <property type="entry name" value="CoA_transf_3"/>
    <property type="match status" value="1"/>
</dbReference>
<evidence type="ECO:0000313" key="1">
    <source>
        <dbReference type="EMBL" id="MBD0417373.1"/>
    </source>
</evidence>
<dbReference type="RefSeq" id="WP_188166810.1">
    <property type="nucleotide sequence ID" value="NZ_JACVVX010000012.1"/>
</dbReference>
<keyword evidence="1" id="KW-0808">Transferase</keyword>
<dbReference type="GO" id="GO:0016740">
    <property type="term" value="F:transferase activity"/>
    <property type="evidence" value="ECO:0007669"/>
    <property type="project" value="UniProtKB-KW"/>
</dbReference>
<gene>
    <name evidence="1" type="ORF">ICI42_22275</name>
</gene>
<dbReference type="InterPro" id="IPR050509">
    <property type="entry name" value="CoA-transferase_III"/>
</dbReference>
<name>A0A8J6U3U8_9HYPH</name>